<dbReference type="Gene3D" id="3.30.420.360">
    <property type="match status" value="1"/>
</dbReference>
<dbReference type="AlphaFoldDB" id="A0A940Y7W1"/>
<evidence type="ECO:0000259" key="3">
    <source>
        <dbReference type="Pfam" id="PF22521"/>
    </source>
</evidence>
<comment type="caution">
    <text evidence="4">The sequence shown here is derived from an EMBL/GenBank/DDBJ whole genome shotgun (WGS) entry which is preliminary data.</text>
</comment>
<feature type="domain" description="Carbamoyltransferase Kae1-like" evidence="3">
    <location>
        <begin position="122"/>
        <end position="372"/>
    </location>
</feature>
<dbReference type="InterPro" id="IPR041440">
    <property type="entry name" value="HypF_C"/>
</dbReference>
<reference evidence="4 5" key="1">
    <citation type="submission" date="2021-04" db="EMBL/GenBank/DDBJ databases">
        <title>The genome sequence of Ideonella sp. 3Y2.</title>
        <authorList>
            <person name="Liu Y."/>
        </authorList>
    </citation>
    <scope>NUCLEOTIDE SEQUENCE [LARGE SCALE GENOMIC DNA]</scope>
    <source>
        <strain evidence="4 5">3Y2</strain>
    </source>
</reference>
<name>A0A940Y7W1_9BURK</name>
<feature type="domain" description="HypF Kae1-like" evidence="2">
    <location>
        <begin position="15"/>
        <end position="113"/>
    </location>
</feature>
<dbReference type="PANTHER" id="PTHR42959">
    <property type="entry name" value="CARBAMOYLTRANSFERASE"/>
    <property type="match status" value="1"/>
</dbReference>
<dbReference type="Pfam" id="PF22521">
    <property type="entry name" value="HypF_C_2"/>
    <property type="match status" value="1"/>
</dbReference>
<dbReference type="EMBL" id="JAGQDD010000010">
    <property type="protein sequence ID" value="MBQ0931689.1"/>
    <property type="molecule type" value="Genomic_DNA"/>
</dbReference>
<dbReference type="GO" id="GO:0051604">
    <property type="term" value="P:protein maturation"/>
    <property type="evidence" value="ECO:0007669"/>
    <property type="project" value="TreeGrafter"/>
</dbReference>
<dbReference type="Gene3D" id="1.10.357.160">
    <property type="match status" value="1"/>
</dbReference>
<protein>
    <submittedName>
        <fullName evidence="4">Carbamoyltransferase HypF</fullName>
    </submittedName>
</protein>
<evidence type="ECO:0000313" key="5">
    <source>
        <dbReference type="Proteomes" id="UP000676246"/>
    </source>
</evidence>
<comment type="similarity">
    <text evidence="1">Belongs to the carbamoyltransferase HypF family.</text>
</comment>
<dbReference type="InterPro" id="IPR055128">
    <property type="entry name" value="HypF_C_2"/>
</dbReference>
<dbReference type="PANTHER" id="PTHR42959:SF1">
    <property type="entry name" value="CARBAMOYLTRANSFERASE HYPF"/>
    <property type="match status" value="1"/>
</dbReference>
<sequence>MAELRLHRLPQPAPTRVLALGAYLKNSAVLLQGDACWWSPVHGDLGEPGACEALETSAQALLAQADGPVAAVAHDLHPDFHSTRLAQRLAGELGVPAVPVQHHHAHIAVVQAEQAIDGPVIGLALDGVGLGTDGLAWGGELLWLADRPRAQRWQRLAHLPMIALPGGDVAAREPWRLAAAVLHSLGRADEIAPRFASQVGEGAVNLLRQMLDRGLNCPPSTGAGRWFDAAAGLLGLSVKQQHEAEAAMALEQAATAYLAAHPGLQGAWPSLDLRPLLAELADETAPHLDEAARRDAQGRGAAMFHLALVAGLAHAAIRAAAAQGATTVVLGGGCFFNRILKTRLSAALQAAGLTVAAPRDVSCGDAGLALGQAWIAGCTVMNKD</sequence>
<evidence type="ECO:0000313" key="4">
    <source>
        <dbReference type="EMBL" id="MBQ0931689.1"/>
    </source>
</evidence>
<dbReference type="RefSeq" id="WP_210854661.1">
    <property type="nucleotide sequence ID" value="NZ_JAGQDD010000010.1"/>
</dbReference>
<evidence type="ECO:0000256" key="1">
    <source>
        <dbReference type="ARBA" id="ARBA00008097"/>
    </source>
</evidence>
<dbReference type="GO" id="GO:0008270">
    <property type="term" value="F:zinc ion binding"/>
    <property type="evidence" value="ECO:0007669"/>
    <property type="project" value="TreeGrafter"/>
</dbReference>
<gene>
    <name evidence="4" type="ORF">KAK03_14480</name>
</gene>
<accession>A0A940Y7W1</accession>
<dbReference type="Gene3D" id="3.30.420.560">
    <property type="match status" value="1"/>
</dbReference>
<dbReference type="InterPro" id="IPR051060">
    <property type="entry name" value="Carbamoyltrans_HypF-like"/>
</dbReference>
<dbReference type="GO" id="GO:0016743">
    <property type="term" value="F:carboxyl- or carbamoyltransferase activity"/>
    <property type="evidence" value="ECO:0007669"/>
    <property type="project" value="TreeGrafter"/>
</dbReference>
<dbReference type="Pfam" id="PF17788">
    <property type="entry name" value="HypF_C"/>
    <property type="match status" value="1"/>
</dbReference>
<dbReference type="Proteomes" id="UP000676246">
    <property type="component" value="Unassembled WGS sequence"/>
</dbReference>
<keyword evidence="5" id="KW-1185">Reference proteome</keyword>
<evidence type="ECO:0000259" key="2">
    <source>
        <dbReference type="Pfam" id="PF17788"/>
    </source>
</evidence>
<proteinExistence type="inferred from homology"/>
<organism evidence="4 5">
    <name type="scientific">Ideonella alba</name>
    <dbReference type="NCBI Taxonomy" id="2824118"/>
    <lineage>
        <taxon>Bacteria</taxon>
        <taxon>Pseudomonadati</taxon>
        <taxon>Pseudomonadota</taxon>
        <taxon>Betaproteobacteria</taxon>
        <taxon>Burkholderiales</taxon>
        <taxon>Sphaerotilaceae</taxon>
        <taxon>Ideonella</taxon>
    </lineage>
</organism>